<dbReference type="AlphaFoldDB" id="A0A2V2W746"/>
<dbReference type="EMBL" id="PRFC01000150">
    <property type="protein sequence ID" value="PWV04486.1"/>
    <property type="molecule type" value="Genomic_DNA"/>
</dbReference>
<name>A0A2V2W746_TRYCR</name>
<dbReference type="OrthoDB" id="248746at2759"/>
<feature type="region of interest" description="Disordered" evidence="1">
    <location>
        <begin position="17"/>
        <end position="126"/>
    </location>
</feature>
<evidence type="ECO:0000313" key="3">
    <source>
        <dbReference type="Proteomes" id="UP000246078"/>
    </source>
</evidence>
<dbReference type="VEuPathDB" id="TriTrypDB:TcCLB.508889.19"/>
<dbReference type="VEuPathDB" id="TriTrypDB:TcCLB.509803.10"/>
<gene>
    <name evidence="2" type="ORF">C3747_150g64</name>
</gene>
<dbReference type="VEuPathDB" id="TriTrypDB:TCSYLVIO_006230"/>
<dbReference type="VEuPathDB" id="TriTrypDB:C4B63_4g231"/>
<evidence type="ECO:0000256" key="1">
    <source>
        <dbReference type="SAM" id="MobiDB-lite"/>
    </source>
</evidence>
<protein>
    <submittedName>
        <fullName evidence="2">Uncharacterized protein</fullName>
    </submittedName>
</protein>
<organism evidence="2 3">
    <name type="scientific">Trypanosoma cruzi</name>
    <dbReference type="NCBI Taxonomy" id="5693"/>
    <lineage>
        <taxon>Eukaryota</taxon>
        <taxon>Discoba</taxon>
        <taxon>Euglenozoa</taxon>
        <taxon>Kinetoplastea</taxon>
        <taxon>Metakinetoplastina</taxon>
        <taxon>Trypanosomatida</taxon>
        <taxon>Trypanosomatidae</taxon>
        <taxon>Trypanosoma</taxon>
        <taxon>Schizotrypanum</taxon>
    </lineage>
</organism>
<evidence type="ECO:0000313" key="2">
    <source>
        <dbReference type="EMBL" id="PWV04486.1"/>
    </source>
</evidence>
<accession>A0A2V2W746</accession>
<dbReference type="VEuPathDB" id="TriTrypDB:C3747_150g64"/>
<dbReference type="VEuPathDB" id="TriTrypDB:TCDM_02415"/>
<proteinExistence type="predicted"/>
<feature type="compositionally biased region" description="Polar residues" evidence="1">
    <location>
        <begin position="77"/>
        <end position="86"/>
    </location>
</feature>
<dbReference type="VEuPathDB" id="TriTrypDB:TcCL_NonESM01311"/>
<dbReference type="VEuPathDB" id="TriTrypDB:Tc_MARK_4941"/>
<sequence>MLEEATPRAQLHIQRILGEFREPPNGSAGTIAPTTLRNSPIRHALPASSPNFMGSSSGSSAQRVDLRDRHLAGNSVPHRSSNSSVRAAQVKGNGPSPGRKIAAAPTRVKSTRSLLDPSEVSLESDLPRPEAQMQGVSQKIQRLAGVPEGSSLLVHEVDLNGMMGEDAVTGTNSINSATSIKCCIRQLEDDETFYRRFICNTADACIEMLRRVMCYWEEAVKQLREVTDMVVGVSRFANISAEEVLQTPEEHLSRAFNPGLKGSLMDVKGALDKLQQMPAILVANYDQLVSKNPGVCETQDSARIFSSPQLNLQKTPQTPQQQILSPRDANFYVRRPSSLFSRCGSLQAMSSRSHQPIIGITNSHAGFLVGESLESEELPFSTTTGANMVHSQRERDADPSWAMEDLREENVYWQEEALRAVLEAEKYSQMLHTVVGFPPSSSFNGNSELESRRISITAMGSPIQMIVVQRLFIRLLEEKEEGDRSRIESWEAQEWWGLWFSARNAIEKHH</sequence>
<dbReference type="VEuPathDB" id="TriTrypDB:BCY84_18803"/>
<dbReference type="VEuPathDB" id="TriTrypDB:TcBrA4_0083810"/>
<dbReference type="VEuPathDB" id="TriTrypDB:ECC02_001109"/>
<dbReference type="VEuPathDB" id="TriTrypDB:TcG_03243"/>
<dbReference type="Proteomes" id="UP000246078">
    <property type="component" value="Unassembled WGS sequence"/>
</dbReference>
<reference evidence="2 3" key="1">
    <citation type="journal article" date="2018" name="Microb. Genom.">
        <title>Expanding an expanded genome: long-read sequencing of Trypanosoma cruzi.</title>
        <authorList>
            <person name="Berna L."/>
            <person name="Rodriguez M."/>
            <person name="Chiribao M.L."/>
            <person name="Parodi-Talice A."/>
            <person name="Pita S."/>
            <person name="Rijo G."/>
            <person name="Alvarez-Valin F."/>
            <person name="Robello C."/>
        </authorList>
    </citation>
    <scope>NUCLEOTIDE SEQUENCE [LARGE SCALE GENOMIC DNA]</scope>
    <source>
        <strain evidence="2 3">TCC</strain>
    </source>
</reference>
<comment type="caution">
    <text evidence="2">The sequence shown here is derived from an EMBL/GenBank/DDBJ whole genome shotgun (WGS) entry which is preliminary data.</text>
</comment>